<evidence type="ECO:0000313" key="3">
    <source>
        <dbReference type="EMBL" id="KAK3398034.1"/>
    </source>
</evidence>
<organism evidence="3 4">
    <name type="scientific">Sordaria brevicollis</name>
    <dbReference type="NCBI Taxonomy" id="83679"/>
    <lineage>
        <taxon>Eukaryota</taxon>
        <taxon>Fungi</taxon>
        <taxon>Dikarya</taxon>
        <taxon>Ascomycota</taxon>
        <taxon>Pezizomycotina</taxon>
        <taxon>Sordariomycetes</taxon>
        <taxon>Sordariomycetidae</taxon>
        <taxon>Sordariales</taxon>
        <taxon>Sordariaceae</taxon>
        <taxon>Sordaria</taxon>
    </lineage>
</organism>
<keyword evidence="2" id="KW-0732">Signal</keyword>
<reference evidence="3" key="2">
    <citation type="submission" date="2023-07" db="EMBL/GenBank/DDBJ databases">
        <authorList>
            <consortium name="Lawrence Berkeley National Laboratory"/>
            <person name="Haridas S."/>
            <person name="Hensen N."/>
            <person name="Bonometti L."/>
            <person name="Westerberg I."/>
            <person name="Brannstrom I.O."/>
            <person name="Guillou S."/>
            <person name="Cros-Aarteil S."/>
            <person name="Calhoun S."/>
            <person name="Kuo A."/>
            <person name="Mondo S."/>
            <person name="Pangilinan J."/>
            <person name="Riley R."/>
            <person name="LaButti K."/>
            <person name="Andreopoulos B."/>
            <person name="Lipzen A."/>
            <person name="Chen C."/>
            <person name="Yanf M."/>
            <person name="Daum C."/>
            <person name="Ng V."/>
            <person name="Clum A."/>
            <person name="Steindorff A."/>
            <person name="Ohm R."/>
            <person name="Martin F."/>
            <person name="Silar P."/>
            <person name="Natvig D."/>
            <person name="Lalanne C."/>
            <person name="Gautier V."/>
            <person name="Ament-velasquez S.L."/>
            <person name="Kruys A."/>
            <person name="Hutchinson M.I."/>
            <person name="Powell A.J."/>
            <person name="Barry K."/>
            <person name="Miller A.N."/>
            <person name="Grigoriev I.V."/>
            <person name="Debuchy R."/>
            <person name="Gladieux P."/>
            <person name="Thoren M.H."/>
            <person name="Johannesson H."/>
        </authorList>
    </citation>
    <scope>NUCLEOTIDE SEQUENCE</scope>
    <source>
        <strain evidence="3">FGSC 1904</strain>
    </source>
</reference>
<evidence type="ECO:0000256" key="1">
    <source>
        <dbReference type="SAM" id="MobiDB-lite"/>
    </source>
</evidence>
<name>A0AAE0UC38_SORBR</name>
<feature type="region of interest" description="Disordered" evidence="1">
    <location>
        <begin position="54"/>
        <end position="76"/>
    </location>
</feature>
<accession>A0AAE0UC38</accession>
<dbReference type="Proteomes" id="UP001281003">
    <property type="component" value="Unassembled WGS sequence"/>
</dbReference>
<feature type="signal peptide" evidence="2">
    <location>
        <begin position="1"/>
        <end position="23"/>
    </location>
</feature>
<proteinExistence type="predicted"/>
<evidence type="ECO:0000313" key="4">
    <source>
        <dbReference type="Proteomes" id="UP001281003"/>
    </source>
</evidence>
<sequence>MEPPICGGLLLLRVLEMELVVWCVRRGKSSRHSETIWEHRVSPETPTLLPTYHSDLPKHLKSPLSERLPSHRQSRP</sequence>
<gene>
    <name evidence="3" type="ORF">B0T20DRAFT_414005</name>
</gene>
<evidence type="ECO:0000256" key="2">
    <source>
        <dbReference type="SAM" id="SignalP"/>
    </source>
</evidence>
<dbReference type="EMBL" id="JAUTDP010000007">
    <property type="protein sequence ID" value="KAK3398034.1"/>
    <property type="molecule type" value="Genomic_DNA"/>
</dbReference>
<comment type="caution">
    <text evidence="3">The sequence shown here is derived from an EMBL/GenBank/DDBJ whole genome shotgun (WGS) entry which is preliminary data.</text>
</comment>
<dbReference type="AlphaFoldDB" id="A0AAE0UC38"/>
<keyword evidence="4" id="KW-1185">Reference proteome</keyword>
<evidence type="ECO:0008006" key="5">
    <source>
        <dbReference type="Google" id="ProtNLM"/>
    </source>
</evidence>
<reference evidence="3" key="1">
    <citation type="journal article" date="2023" name="Mol. Phylogenet. Evol.">
        <title>Genome-scale phylogeny and comparative genomics of the fungal order Sordariales.</title>
        <authorList>
            <person name="Hensen N."/>
            <person name="Bonometti L."/>
            <person name="Westerberg I."/>
            <person name="Brannstrom I.O."/>
            <person name="Guillou S."/>
            <person name="Cros-Aarteil S."/>
            <person name="Calhoun S."/>
            <person name="Haridas S."/>
            <person name="Kuo A."/>
            <person name="Mondo S."/>
            <person name="Pangilinan J."/>
            <person name="Riley R."/>
            <person name="LaButti K."/>
            <person name="Andreopoulos B."/>
            <person name="Lipzen A."/>
            <person name="Chen C."/>
            <person name="Yan M."/>
            <person name="Daum C."/>
            <person name="Ng V."/>
            <person name="Clum A."/>
            <person name="Steindorff A."/>
            <person name="Ohm R.A."/>
            <person name="Martin F."/>
            <person name="Silar P."/>
            <person name="Natvig D.O."/>
            <person name="Lalanne C."/>
            <person name="Gautier V."/>
            <person name="Ament-Velasquez S.L."/>
            <person name="Kruys A."/>
            <person name="Hutchinson M.I."/>
            <person name="Powell A.J."/>
            <person name="Barry K."/>
            <person name="Miller A.N."/>
            <person name="Grigoriev I.V."/>
            <person name="Debuchy R."/>
            <person name="Gladieux P."/>
            <person name="Hiltunen Thoren M."/>
            <person name="Johannesson H."/>
        </authorList>
    </citation>
    <scope>NUCLEOTIDE SEQUENCE</scope>
    <source>
        <strain evidence="3">FGSC 1904</strain>
    </source>
</reference>
<feature type="chain" id="PRO_5042099611" description="Secreted protein" evidence="2">
    <location>
        <begin position="24"/>
        <end position="76"/>
    </location>
</feature>
<protein>
    <recommendedName>
        <fullName evidence="5">Secreted protein</fullName>
    </recommendedName>
</protein>